<dbReference type="GeneID" id="43580441"/>
<name>A0A5E8B8U0_9ASCO</name>
<dbReference type="EMBL" id="CABVLU010000001">
    <property type="protein sequence ID" value="VVT47255.1"/>
    <property type="molecule type" value="Genomic_DNA"/>
</dbReference>
<dbReference type="Gene3D" id="3.30.470.20">
    <property type="entry name" value="ATP-grasp fold, B domain"/>
    <property type="match status" value="1"/>
</dbReference>
<reference evidence="2 3" key="1">
    <citation type="submission" date="2019-09" db="EMBL/GenBank/DDBJ databases">
        <authorList>
            <person name="Brejova B."/>
        </authorList>
    </citation>
    <scope>NUCLEOTIDE SEQUENCE [LARGE SCALE GENOMIC DNA]</scope>
</reference>
<dbReference type="GO" id="GO:0000932">
    <property type="term" value="C:P-body"/>
    <property type="evidence" value="ECO:0007669"/>
    <property type="project" value="TreeGrafter"/>
</dbReference>
<evidence type="ECO:0000256" key="1">
    <source>
        <dbReference type="SAM" id="MobiDB-lite"/>
    </source>
</evidence>
<dbReference type="PROSITE" id="PS51221">
    <property type="entry name" value="TTL"/>
    <property type="match status" value="1"/>
</dbReference>
<dbReference type="RefSeq" id="XP_031852232.1">
    <property type="nucleotide sequence ID" value="XM_031996341.1"/>
</dbReference>
<dbReference type="SUPFAM" id="SSF56059">
    <property type="entry name" value="Glutathione synthetase ATP-binding domain-like"/>
    <property type="match status" value="1"/>
</dbReference>
<dbReference type="PANTHER" id="PTHR47551">
    <property type="entry name" value="TUBULIN--TYROSINE LIGASE PBY1-RELATED"/>
    <property type="match status" value="1"/>
</dbReference>
<feature type="compositionally biased region" description="Acidic residues" evidence="1">
    <location>
        <begin position="168"/>
        <end position="178"/>
    </location>
</feature>
<dbReference type="InterPro" id="IPR004344">
    <property type="entry name" value="TTL/TTLL_fam"/>
</dbReference>
<dbReference type="OrthoDB" id="202825at2759"/>
<evidence type="ECO:0000313" key="3">
    <source>
        <dbReference type="Proteomes" id="UP000398389"/>
    </source>
</evidence>
<proteinExistence type="predicted"/>
<keyword evidence="3" id="KW-1185">Reference proteome</keyword>
<evidence type="ECO:0008006" key="4">
    <source>
        <dbReference type="Google" id="ProtNLM"/>
    </source>
</evidence>
<organism evidence="2 3">
    <name type="scientific">Magnusiomyces paraingens</name>
    <dbReference type="NCBI Taxonomy" id="2606893"/>
    <lineage>
        <taxon>Eukaryota</taxon>
        <taxon>Fungi</taxon>
        <taxon>Dikarya</taxon>
        <taxon>Ascomycota</taxon>
        <taxon>Saccharomycotina</taxon>
        <taxon>Dipodascomycetes</taxon>
        <taxon>Dipodascales</taxon>
        <taxon>Dipodascaceae</taxon>
        <taxon>Magnusiomyces</taxon>
    </lineage>
</organism>
<accession>A0A5E8B8U0</accession>
<dbReference type="InterPro" id="IPR027746">
    <property type="entry name" value="TTL"/>
</dbReference>
<dbReference type="PANTHER" id="PTHR47551:SF1">
    <property type="entry name" value="TUBULIN--TYROSINE LIGASE PBY1-RELATED"/>
    <property type="match status" value="1"/>
</dbReference>
<gene>
    <name evidence="2" type="ORF">SAPINGB_P001620</name>
</gene>
<sequence>MTSAAITIDPDSYLYPEIEAAVKKHLPDITIVQKYSVDAPKTFHYAEYEDLDFDRLNSADPNYLACSYVYRKHYLANTVAHYTAKHPDSALKKAFPECFNIEVDYAEFLDDALDEAYELRSELEQNQQLPENEPRKTWILKPSMSDRGQGIRLFQTIDGLQRIFDEFEEDNDNDDGNDDNTMGNVDTSSGDYDNKIITSQLRHFVVQEYIANTLLLQAHDRRKFHIRTYVLCVGDLRVYVYRQMLALFALAPYSAPPMSEGLDGIPLRGHLTNTCLQGEFKDDKSVALFWDLDGISLKEKQDIYAELCQVTGDLFRAAAANSMHFQARSNAFEIYGLDFLVTEDHHIKLLEVNAYPDFKQTGPQLVSVITTLFDAVIETAVKPYFDSSSVPERKDLTLVFQQQAH</sequence>
<dbReference type="AlphaFoldDB" id="A0A5E8B8U0"/>
<dbReference type="Proteomes" id="UP000398389">
    <property type="component" value="Unassembled WGS sequence"/>
</dbReference>
<evidence type="ECO:0000313" key="2">
    <source>
        <dbReference type="EMBL" id="VVT47255.1"/>
    </source>
</evidence>
<feature type="region of interest" description="Disordered" evidence="1">
    <location>
        <begin position="168"/>
        <end position="189"/>
    </location>
</feature>
<protein>
    <recommendedName>
        <fullName evidence="4">ATP-grasp domain-containing protein</fullName>
    </recommendedName>
</protein>
<dbReference type="Pfam" id="PF03133">
    <property type="entry name" value="TTL"/>
    <property type="match status" value="1"/>
</dbReference>